<gene>
    <name evidence="1" type="ORF">H6A01_08700</name>
</gene>
<organism evidence="1 2">
    <name type="scientific">Veillonella magna</name>
    <dbReference type="NCBI Taxonomy" id="464322"/>
    <lineage>
        <taxon>Bacteria</taxon>
        <taxon>Bacillati</taxon>
        <taxon>Bacillota</taxon>
        <taxon>Negativicutes</taxon>
        <taxon>Veillonellales</taxon>
        <taxon>Veillonellaceae</taxon>
        <taxon>Veillonella</taxon>
    </lineage>
</organism>
<reference evidence="1 2" key="1">
    <citation type="journal article" date="2021" name="Sci. Rep.">
        <title>The distribution of antibiotic resistance genes in chicken gut microbiota commensals.</title>
        <authorList>
            <person name="Juricova H."/>
            <person name="Matiasovicova J."/>
            <person name="Kubasova T."/>
            <person name="Cejkova D."/>
            <person name="Rychlik I."/>
        </authorList>
    </citation>
    <scope>NUCLEOTIDE SEQUENCE [LARGE SCALE GENOMIC DNA]</scope>
    <source>
        <strain evidence="1 2">An537</strain>
    </source>
</reference>
<protein>
    <recommendedName>
        <fullName evidence="3">Aldehyde dehydrogenase family protein</fullName>
    </recommendedName>
</protein>
<accession>A0ABS2GIQ6</accession>
<evidence type="ECO:0000313" key="1">
    <source>
        <dbReference type="EMBL" id="MBM6913397.1"/>
    </source>
</evidence>
<dbReference type="RefSeq" id="WP_205088321.1">
    <property type="nucleotide sequence ID" value="NZ_JACJLA010000019.1"/>
</dbReference>
<dbReference type="Proteomes" id="UP000707138">
    <property type="component" value="Unassembled WGS sequence"/>
</dbReference>
<name>A0ABS2GIQ6_9FIRM</name>
<evidence type="ECO:0008006" key="3">
    <source>
        <dbReference type="Google" id="ProtNLM"/>
    </source>
</evidence>
<dbReference type="EMBL" id="JACJLA010000019">
    <property type="protein sequence ID" value="MBM6913397.1"/>
    <property type="molecule type" value="Genomic_DNA"/>
</dbReference>
<comment type="caution">
    <text evidence="1">The sequence shown here is derived from an EMBL/GenBank/DDBJ whole genome shotgun (WGS) entry which is preliminary data.</text>
</comment>
<proteinExistence type="predicted"/>
<keyword evidence="2" id="KW-1185">Reference proteome</keyword>
<evidence type="ECO:0000313" key="2">
    <source>
        <dbReference type="Proteomes" id="UP000707138"/>
    </source>
</evidence>
<sequence>MKTYDKLYINGIWQEGHSQHTLTNTNPLSDFVYFTGSTGVGRQIHTGMSHVNSPSVQDEAQVMFAA</sequence>